<dbReference type="Proteomes" id="UP000031668">
    <property type="component" value="Unassembled WGS sequence"/>
</dbReference>
<dbReference type="EMBL" id="JWZT01001719">
    <property type="protein sequence ID" value="KII71556.1"/>
    <property type="molecule type" value="Genomic_DNA"/>
</dbReference>
<dbReference type="AlphaFoldDB" id="A0A0C2MW13"/>
<sequence>MSDNESDCETRKKRVFKKEWEKLYPIKEVKSDIYAFYCLICKKTLSCADYGQKSVKGHCKSVVHREIVRSHTLVPNIPSLSAIHPPELSMNVPPMTFNPRMVNLNSSNKILDKKIPSSTQETPNVSIPHIQPKIVKTSNPQTKEKKFDIYTLDENLKQMALIEKYKFAYGLVRKMESDFKLAMGPTSFRMPQRIMDGIFINY</sequence>
<name>A0A0C2MW13_THEKT</name>
<evidence type="ECO:0000313" key="2">
    <source>
        <dbReference type="Proteomes" id="UP000031668"/>
    </source>
</evidence>
<reference evidence="1 2" key="1">
    <citation type="journal article" date="2014" name="Genome Biol. Evol.">
        <title>The genome of the myxosporean Thelohanellus kitauei shows adaptations to nutrient acquisition within its fish host.</title>
        <authorList>
            <person name="Yang Y."/>
            <person name="Xiong J."/>
            <person name="Zhou Z."/>
            <person name="Huo F."/>
            <person name="Miao W."/>
            <person name="Ran C."/>
            <person name="Liu Y."/>
            <person name="Zhang J."/>
            <person name="Feng J."/>
            <person name="Wang M."/>
            <person name="Wang M."/>
            <person name="Wang L."/>
            <person name="Yao B."/>
        </authorList>
    </citation>
    <scope>NUCLEOTIDE SEQUENCE [LARGE SCALE GENOMIC DNA]</scope>
    <source>
        <strain evidence="1">Wuqing</strain>
    </source>
</reference>
<keyword evidence="2" id="KW-1185">Reference proteome</keyword>
<proteinExistence type="predicted"/>
<gene>
    <name evidence="1" type="ORF">RF11_00797</name>
</gene>
<organism evidence="1 2">
    <name type="scientific">Thelohanellus kitauei</name>
    <name type="common">Myxosporean</name>
    <dbReference type="NCBI Taxonomy" id="669202"/>
    <lineage>
        <taxon>Eukaryota</taxon>
        <taxon>Metazoa</taxon>
        <taxon>Cnidaria</taxon>
        <taxon>Myxozoa</taxon>
        <taxon>Myxosporea</taxon>
        <taxon>Bivalvulida</taxon>
        <taxon>Platysporina</taxon>
        <taxon>Myxobolidae</taxon>
        <taxon>Thelohanellus</taxon>
    </lineage>
</organism>
<accession>A0A0C2MW13</accession>
<comment type="caution">
    <text evidence="1">The sequence shown here is derived from an EMBL/GenBank/DDBJ whole genome shotgun (WGS) entry which is preliminary data.</text>
</comment>
<evidence type="ECO:0000313" key="1">
    <source>
        <dbReference type="EMBL" id="KII71556.1"/>
    </source>
</evidence>
<protein>
    <submittedName>
        <fullName evidence="1">Uncharacterized protein</fullName>
    </submittedName>
</protein>